<organism evidence="2 3">
    <name type="scientific">Weissella ceti</name>
    <dbReference type="NCBI Taxonomy" id="759620"/>
    <lineage>
        <taxon>Bacteria</taxon>
        <taxon>Bacillati</taxon>
        <taxon>Bacillota</taxon>
        <taxon>Bacilli</taxon>
        <taxon>Lactobacillales</taxon>
        <taxon>Lactobacillaceae</taxon>
        <taxon>Weissella</taxon>
    </lineage>
</organism>
<keyword evidence="3" id="KW-1185">Reference proteome</keyword>
<reference evidence="2 3" key="1">
    <citation type="submission" date="2022-10" db="EMBL/GenBank/DDBJ databases">
        <title>Weissella fermenti sp. nov., isolated from fermented cabbage.</title>
        <authorList>
            <person name="Lee J.K."/>
            <person name="Baek J.H."/>
            <person name="Choi D.G."/>
            <person name="Kim J.M."/>
            <person name="Jeon C.O."/>
        </authorList>
    </citation>
    <scope>NUCLEOTIDE SEQUENCE [LARGE SCALE GENOMIC DNA]</scope>
    <source>
        <strain evidence="2 3">KACC 18534</strain>
    </source>
</reference>
<dbReference type="EMBL" id="JAOZFE010000001">
    <property type="protein sequence ID" value="MCW0952613.1"/>
    <property type="molecule type" value="Genomic_DNA"/>
</dbReference>
<dbReference type="RefSeq" id="WP_213409224.1">
    <property type="nucleotide sequence ID" value="NZ_CP074441.1"/>
</dbReference>
<protein>
    <recommendedName>
        <fullName evidence="4">Integral membrane protein</fullName>
    </recommendedName>
</protein>
<keyword evidence="1" id="KW-0812">Transmembrane</keyword>
<comment type="caution">
    <text evidence="2">The sequence shown here is derived from an EMBL/GenBank/DDBJ whole genome shotgun (WGS) entry which is preliminary data.</text>
</comment>
<proteinExistence type="predicted"/>
<evidence type="ECO:0000313" key="3">
    <source>
        <dbReference type="Proteomes" id="UP001526225"/>
    </source>
</evidence>
<keyword evidence="1" id="KW-0472">Membrane</keyword>
<evidence type="ECO:0000313" key="2">
    <source>
        <dbReference type="EMBL" id="MCW0952613.1"/>
    </source>
</evidence>
<feature type="transmembrane region" description="Helical" evidence="1">
    <location>
        <begin position="119"/>
        <end position="138"/>
    </location>
</feature>
<dbReference type="Proteomes" id="UP001526225">
    <property type="component" value="Unassembled WGS sequence"/>
</dbReference>
<feature type="transmembrane region" description="Helical" evidence="1">
    <location>
        <begin position="12"/>
        <end position="32"/>
    </location>
</feature>
<keyword evidence="1" id="KW-1133">Transmembrane helix</keyword>
<accession>A0ABT3E2F3</accession>
<feature type="transmembrane region" description="Helical" evidence="1">
    <location>
        <begin position="82"/>
        <end position="103"/>
    </location>
</feature>
<gene>
    <name evidence="2" type="ORF">OIT44_00795</name>
</gene>
<evidence type="ECO:0000256" key="1">
    <source>
        <dbReference type="SAM" id="Phobius"/>
    </source>
</evidence>
<evidence type="ECO:0008006" key="4">
    <source>
        <dbReference type="Google" id="ProtNLM"/>
    </source>
</evidence>
<name>A0ABT3E2F3_9LACO</name>
<sequence length="158" mass="18536">MSEEDLKKHAIFMCMVTTMMSISFFSTLGVSWQTMMHISLMLLIMWPTVFGLKELITAPIVKKLHDHVLCKISHNKRHTYPFFTIFINSGLVTLLLLVVAQIYPNNFLATFLDNWEKKLIVLIPLFFLVLRPTIEWLFNNEKHQLVKLIEEKSNINKK</sequence>